<keyword evidence="5" id="KW-0297">G-protein coupled receptor</keyword>
<keyword evidence="4 9" id="KW-1133">Transmembrane helix</keyword>
<dbReference type="GO" id="GO:0007187">
    <property type="term" value="P:G protein-coupled receptor signaling pathway, coupled to cyclic nucleotide second messenger"/>
    <property type="evidence" value="ECO:0007669"/>
    <property type="project" value="TreeGrafter"/>
</dbReference>
<dbReference type="Proteomes" id="UP000515163">
    <property type="component" value="Unplaced"/>
</dbReference>
<dbReference type="PANTHER" id="PTHR24247:SF262">
    <property type="entry name" value="G_PROTEIN_RECEP_F1_2 DOMAIN-CONTAINING PROTEIN"/>
    <property type="match status" value="1"/>
</dbReference>
<dbReference type="GO" id="GO:0045202">
    <property type="term" value="C:synapse"/>
    <property type="evidence" value="ECO:0007669"/>
    <property type="project" value="GOC"/>
</dbReference>
<feature type="transmembrane region" description="Helical" evidence="9">
    <location>
        <begin position="12"/>
        <end position="32"/>
    </location>
</feature>
<dbReference type="RefSeq" id="XP_031552602.1">
    <property type="nucleotide sequence ID" value="XM_031696742.1"/>
</dbReference>
<keyword evidence="8" id="KW-0807">Transducer</keyword>
<dbReference type="InParanoid" id="A0A6P8HIV9"/>
<name>A0A6P8HIV9_ACTTE</name>
<evidence type="ECO:0000313" key="12">
    <source>
        <dbReference type="RefSeq" id="XP_031552602.1"/>
    </source>
</evidence>
<sequence length="310" mass="34751">MVGKGFFLAGQIYDSFLVVVTILGAILIYASFYANISLRTKTNAFFVSLVTADLLTATLVMSLDSVHLAKFPKWPFSRVTCNVWNSLFVALGTSSLVNLTVMSIDKVNAITRPLYYSTEISKKTLIVLGCTWMYAVINGIYLYFLWEQPDVPTPTCRELSVSMEHSIPLLILNVFIPFSVCLATNVKILKISREQAIRVNAVINLSEQQSKLKAKKGARTISLLVGAFSFCVLPFFIFHAIDAISNESLPGRLSVSHIAKWLLFSNSALNWALYGFLNREFRTTFARILRIMKKKVLSGFVARIPIIKIR</sequence>
<dbReference type="PANTHER" id="PTHR24247">
    <property type="entry name" value="5-HYDROXYTRYPTAMINE RECEPTOR"/>
    <property type="match status" value="1"/>
</dbReference>
<dbReference type="PRINTS" id="PR00237">
    <property type="entry name" value="GPCRRHODOPSN"/>
</dbReference>
<feature type="transmembrane region" description="Helical" evidence="9">
    <location>
        <begin position="44"/>
        <end position="63"/>
    </location>
</feature>
<comment type="subcellular location">
    <subcellularLocation>
        <location evidence="1">Cell membrane</location>
        <topology evidence="1">Multi-pass membrane protein</topology>
    </subcellularLocation>
</comment>
<evidence type="ECO:0000256" key="7">
    <source>
        <dbReference type="ARBA" id="ARBA00023170"/>
    </source>
</evidence>
<dbReference type="AlphaFoldDB" id="A0A6P8HIV9"/>
<evidence type="ECO:0000256" key="1">
    <source>
        <dbReference type="ARBA" id="ARBA00004651"/>
    </source>
</evidence>
<dbReference type="GO" id="GO:0005886">
    <property type="term" value="C:plasma membrane"/>
    <property type="evidence" value="ECO:0007669"/>
    <property type="project" value="UniProtKB-SubCell"/>
</dbReference>
<organism evidence="11 12">
    <name type="scientific">Actinia tenebrosa</name>
    <name type="common">Australian red waratah sea anemone</name>
    <dbReference type="NCBI Taxonomy" id="6105"/>
    <lineage>
        <taxon>Eukaryota</taxon>
        <taxon>Metazoa</taxon>
        <taxon>Cnidaria</taxon>
        <taxon>Anthozoa</taxon>
        <taxon>Hexacorallia</taxon>
        <taxon>Actiniaria</taxon>
        <taxon>Actiniidae</taxon>
        <taxon>Actinia</taxon>
    </lineage>
</organism>
<dbReference type="GO" id="GO:0030425">
    <property type="term" value="C:dendrite"/>
    <property type="evidence" value="ECO:0007669"/>
    <property type="project" value="TreeGrafter"/>
</dbReference>
<keyword evidence="7" id="KW-0675">Receptor</keyword>
<evidence type="ECO:0000259" key="10">
    <source>
        <dbReference type="PROSITE" id="PS50262"/>
    </source>
</evidence>
<evidence type="ECO:0000256" key="8">
    <source>
        <dbReference type="ARBA" id="ARBA00023224"/>
    </source>
</evidence>
<dbReference type="Gene3D" id="1.20.1070.10">
    <property type="entry name" value="Rhodopsin 7-helix transmembrane proteins"/>
    <property type="match status" value="1"/>
</dbReference>
<dbReference type="GO" id="GO:0007268">
    <property type="term" value="P:chemical synaptic transmission"/>
    <property type="evidence" value="ECO:0007669"/>
    <property type="project" value="TreeGrafter"/>
</dbReference>
<evidence type="ECO:0000256" key="6">
    <source>
        <dbReference type="ARBA" id="ARBA00023136"/>
    </source>
</evidence>
<evidence type="ECO:0000256" key="2">
    <source>
        <dbReference type="ARBA" id="ARBA00022475"/>
    </source>
</evidence>
<dbReference type="PROSITE" id="PS50262">
    <property type="entry name" value="G_PROTEIN_RECEP_F1_2"/>
    <property type="match status" value="1"/>
</dbReference>
<dbReference type="InterPro" id="IPR017452">
    <property type="entry name" value="GPCR_Rhodpsn_7TM"/>
</dbReference>
<evidence type="ECO:0000313" key="11">
    <source>
        <dbReference type="Proteomes" id="UP000515163"/>
    </source>
</evidence>
<protein>
    <submittedName>
        <fullName evidence="12">Octopamine receptor 1-like</fullName>
    </submittedName>
</protein>
<proteinExistence type="predicted"/>
<evidence type="ECO:0000256" key="4">
    <source>
        <dbReference type="ARBA" id="ARBA00022989"/>
    </source>
</evidence>
<keyword evidence="2" id="KW-1003">Cell membrane</keyword>
<dbReference type="GeneID" id="116289811"/>
<evidence type="ECO:0000256" key="9">
    <source>
        <dbReference type="SAM" id="Phobius"/>
    </source>
</evidence>
<feature type="transmembrane region" description="Helical" evidence="9">
    <location>
        <begin position="221"/>
        <end position="241"/>
    </location>
</feature>
<reference evidence="12" key="1">
    <citation type="submission" date="2025-08" db="UniProtKB">
        <authorList>
            <consortium name="RefSeq"/>
        </authorList>
    </citation>
    <scope>IDENTIFICATION</scope>
    <source>
        <tissue evidence="12">Tentacle</tissue>
    </source>
</reference>
<keyword evidence="6 9" id="KW-0472">Membrane</keyword>
<dbReference type="SUPFAM" id="SSF81321">
    <property type="entry name" value="Family A G protein-coupled receptor-like"/>
    <property type="match status" value="1"/>
</dbReference>
<feature type="domain" description="G-protein coupled receptors family 1 profile" evidence="10">
    <location>
        <begin position="24"/>
        <end position="274"/>
    </location>
</feature>
<dbReference type="GO" id="GO:0004993">
    <property type="term" value="F:G protein-coupled serotonin receptor activity"/>
    <property type="evidence" value="ECO:0007669"/>
    <property type="project" value="TreeGrafter"/>
</dbReference>
<dbReference type="GO" id="GO:0030594">
    <property type="term" value="F:neurotransmitter receptor activity"/>
    <property type="evidence" value="ECO:0007669"/>
    <property type="project" value="TreeGrafter"/>
</dbReference>
<evidence type="ECO:0000256" key="5">
    <source>
        <dbReference type="ARBA" id="ARBA00023040"/>
    </source>
</evidence>
<keyword evidence="3 9" id="KW-0812">Transmembrane</keyword>
<dbReference type="Pfam" id="PF00001">
    <property type="entry name" value="7tm_1"/>
    <property type="match status" value="1"/>
</dbReference>
<gene>
    <name evidence="12" type="primary">LOC116289811</name>
</gene>
<dbReference type="KEGG" id="aten:116289811"/>
<evidence type="ECO:0000256" key="3">
    <source>
        <dbReference type="ARBA" id="ARBA00022692"/>
    </source>
</evidence>
<accession>A0A6P8HIV9</accession>
<feature type="transmembrane region" description="Helical" evidence="9">
    <location>
        <begin position="261"/>
        <end position="277"/>
    </location>
</feature>
<feature type="transmembrane region" description="Helical" evidence="9">
    <location>
        <begin position="125"/>
        <end position="146"/>
    </location>
</feature>
<feature type="transmembrane region" description="Helical" evidence="9">
    <location>
        <begin position="166"/>
        <end position="188"/>
    </location>
</feature>
<feature type="transmembrane region" description="Helical" evidence="9">
    <location>
        <begin position="83"/>
        <end position="104"/>
    </location>
</feature>
<dbReference type="OrthoDB" id="5959645at2759"/>
<dbReference type="InterPro" id="IPR000276">
    <property type="entry name" value="GPCR_Rhodpsn"/>
</dbReference>
<keyword evidence="11" id="KW-1185">Reference proteome</keyword>